<proteinExistence type="predicted"/>
<dbReference type="AlphaFoldDB" id="K5VP40"/>
<accession>K5VP40</accession>
<sequence length="53" mass="6147">MSPHRSIPIQSIIRPIKIHNEIFKELVFRNVKSDGCGNGTRVYETERKLSYGM</sequence>
<dbReference type="EMBL" id="JH971404">
    <property type="protein sequence ID" value="EKM76229.1"/>
    <property type="molecule type" value="Genomic_DNA"/>
</dbReference>
<dbReference type="Proteomes" id="UP000008493">
    <property type="component" value="Unassembled WGS sequence"/>
</dbReference>
<name>K5VP40_AGABU</name>
<dbReference type="InParanoid" id="K5VP40"/>
<dbReference type="KEGG" id="abp:AGABI1DRAFT115975"/>
<keyword evidence="2" id="KW-1185">Reference proteome</keyword>
<dbReference type="GeneID" id="18824928"/>
<gene>
    <name evidence="1" type="ORF">AGABI1DRAFT_115975</name>
</gene>
<dbReference type="RefSeq" id="XP_007333183.1">
    <property type="nucleotide sequence ID" value="XM_007333121.1"/>
</dbReference>
<dbReference type="HOGENOM" id="CLU_3068074_0_0_1"/>
<evidence type="ECO:0000313" key="2">
    <source>
        <dbReference type="Proteomes" id="UP000008493"/>
    </source>
</evidence>
<organism evidence="1 2">
    <name type="scientific">Agaricus bisporus var. burnettii (strain JB137-S8 / ATCC MYA-4627 / FGSC 10392)</name>
    <name type="common">White button mushroom</name>
    <dbReference type="NCBI Taxonomy" id="597362"/>
    <lineage>
        <taxon>Eukaryota</taxon>
        <taxon>Fungi</taxon>
        <taxon>Dikarya</taxon>
        <taxon>Basidiomycota</taxon>
        <taxon>Agaricomycotina</taxon>
        <taxon>Agaricomycetes</taxon>
        <taxon>Agaricomycetidae</taxon>
        <taxon>Agaricales</taxon>
        <taxon>Agaricineae</taxon>
        <taxon>Agaricaceae</taxon>
        <taxon>Agaricus</taxon>
    </lineage>
</organism>
<evidence type="ECO:0000313" key="1">
    <source>
        <dbReference type="EMBL" id="EKM76229.1"/>
    </source>
</evidence>
<reference evidence="2" key="1">
    <citation type="journal article" date="2012" name="Proc. Natl. Acad. Sci. U.S.A.">
        <title>Genome sequence of the button mushroom Agaricus bisporus reveals mechanisms governing adaptation to a humic-rich ecological niche.</title>
        <authorList>
            <person name="Morin E."/>
            <person name="Kohler A."/>
            <person name="Baker A.R."/>
            <person name="Foulongne-Oriol M."/>
            <person name="Lombard V."/>
            <person name="Nagy L.G."/>
            <person name="Ohm R.A."/>
            <person name="Patyshakuliyeva A."/>
            <person name="Brun A."/>
            <person name="Aerts A.L."/>
            <person name="Bailey A.M."/>
            <person name="Billette C."/>
            <person name="Coutinho P.M."/>
            <person name="Deakin G."/>
            <person name="Doddapaneni H."/>
            <person name="Floudas D."/>
            <person name="Grimwood J."/>
            <person name="Hilden K."/>
            <person name="Kuees U."/>
            <person name="LaButti K.M."/>
            <person name="Lapidus A."/>
            <person name="Lindquist E.A."/>
            <person name="Lucas S.M."/>
            <person name="Murat C."/>
            <person name="Riley R.W."/>
            <person name="Salamov A.A."/>
            <person name="Schmutz J."/>
            <person name="Subramanian V."/>
            <person name="Woesten H.A.B."/>
            <person name="Xu J."/>
            <person name="Eastwood D.C."/>
            <person name="Foster G.D."/>
            <person name="Sonnenberg A.S."/>
            <person name="Cullen D."/>
            <person name="de Vries R.P."/>
            <person name="Lundell T."/>
            <person name="Hibbett D.S."/>
            <person name="Henrissat B."/>
            <person name="Burton K.S."/>
            <person name="Kerrigan R.W."/>
            <person name="Challen M.P."/>
            <person name="Grigoriev I.V."/>
            <person name="Martin F."/>
        </authorList>
    </citation>
    <scope>NUCLEOTIDE SEQUENCE [LARGE SCALE GENOMIC DNA]</scope>
    <source>
        <strain evidence="2">JB137-S8 / ATCC MYA-4627 / FGSC 10392</strain>
    </source>
</reference>
<protein>
    <submittedName>
        <fullName evidence="1">Uncharacterized protein</fullName>
    </submittedName>
</protein>